<dbReference type="SUPFAM" id="SSF55035">
    <property type="entry name" value="NAD-binding domain of HMG-CoA reductase"/>
    <property type="match status" value="1"/>
</dbReference>
<name>A0A451ACN9_9GAMM</name>
<dbReference type="GO" id="GO:0004420">
    <property type="term" value="F:hydroxymethylglutaryl-CoA reductase (NADPH) activity"/>
    <property type="evidence" value="ECO:0007669"/>
    <property type="project" value="InterPro"/>
</dbReference>
<dbReference type="SUPFAM" id="SSF56542">
    <property type="entry name" value="Substrate-binding domain of HMG-CoA reductase"/>
    <property type="match status" value="1"/>
</dbReference>
<dbReference type="InterPro" id="IPR009029">
    <property type="entry name" value="HMG_CoA_Rdtase_sub-bd_dom_sf"/>
</dbReference>
<accession>A0A451ACN9</accession>
<dbReference type="PRINTS" id="PR00071">
    <property type="entry name" value="HMGCOARDTASE"/>
</dbReference>
<dbReference type="AlphaFoldDB" id="A0A451ACN9"/>
<comment type="similarity">
    <text evidence="1">Belongs to the HMG-CoA reductase family.</text>
</comment>
<evidence type="ECO:0000256" key="1">
    <source>
        <dbReference type="ARBA" id="ARBA00007661"/>
    </source>
</evidence>
<evidence type="ECO:0000256" key="2">
    <source>
        <dbReference type="ARBA" id="ARBA00023002"/>
    </source>
</evidence>
<dbReference type="InterPro" id="IPR009023">
    <property type="entry name" value="HMG_CoA_Rdtase_NAD(P)-bd_sf"/>
</dbReference>
<sequence>MRKKLTEERQLYPELDNDKLDHLSEVREKRTYDLYKPLITKNTENFIGLSKIPIGIAGPLIIQSRHVGENEPIYIPLASTEGTIIASVSRGMKILRLSGGVHTYTNRIGSIQRAPCFRFATPIEASEFRDELKDWEWLRPTAESSTSHGKLLDIFTLVIGRYAHVRISMFPGDSYGANMVSKAAINVIKAIIGKFPNIQKYYSEGGLSSEKSPSSIGMLLGRGRSVVATADIPSKVLMDIGRSKPEDILEFYEVWDAATEFRGGIPSTAGVINTLSAIYAATGQDLACIPESRTSKYNLRYDASTDSLRWELIMPSIVCATVGGGTHLPTQRECLKMLGCFGDRTIDRFAEIIAATALAHEISFVSAACASGDQACEWLEAHAALNLRT</sequence>
<dbReference type="PANTHER" id="PTHR10572:SF24">
    <property type="entry name" value="3-HYDROXY-3-METHYLGLUTARYL-COENZYME A REDUCTASE"/>
    <property type="match status" value="1"/>
</dbReference>
<keyword evidence="2" id="KW-0560">Oxidoreductase</keyword>
<protein>
    <submittedName>
        <fullName evidence="3">3-hydroxy-3-methylglutaryl-coenzyme A reductase</fullName>
    </submittedName>
</protein>
<gene>
    <name evidence="3" type="ORF">BECKTUN1418D_GA0071000_12262</name>
</gene>
<dbReference type="InterPro" id="IPR023074">
    <property type="entry name" value="HMG_CoA_Rdtase_cat_sf"/>
</dbReference>
<dbReference type="PROSITE" id="PS50065">
    <property type="entry name" value="HMG_COA_REDUCTASE_4"/>
    <property type="match status" value="1"/>
</dbReference>
<proteinExistence type="inferred from homology"/>
<dbReference type="Gene3D" id="3.90.770.10">
    <property type="entry name" value="3-hydroxy-3-methylglutaryl-coenzyme A Reductase, Chain A, domain 2"/>
    <property type="match status" value="1"/>
</dbReference>
<dbReference type="GO" id="GO:0015936">
    <property type="term" value="P:coenzyme A metabolic process"/>
    <property type="evidence" value="ECO:0007669"/>
    <property type="project" value="InterPro"/>
</dbReference>
<dbReference type="Gene3D" id="3.30.70.420">
    <property type="entry name" value="Hydroxymethylglutaryl-CoA reductase, class I/II, NAD/NADP-binding domain"/>
    <property type="match status" value="1"/>
</dbReference>
<dbReference type="Pfam" id="PF00368">
    <property type="entry name" value="HMG-CoA_red"/>
    <property type="match status" value="1"/>
</dbReference>
<evidence type="ECO:0000313" key="3">
    <source>
        <dbReference type="EMBL" id="VFK63792.1"/>
    </source>
</evidence>
<dbReference type="InterPro" id="IPR002202">
    <property type="entry name" value="HMG_CoA_Rdtase"/>
</dbReference>
<organism evidence="3">
    <name type="scientific">Candidatus Kentrum sp. TUN</name>
    <dbReference type="NCBI Taxonomy" id="2126343"/>
    <lineage>
        <taxon>Bacteria</taxon>
        <taxon>Pseudomonadati</taxon>
        <taxon>Pseudomonadota</taxon>
        <taxon>Gammaproteobacteria</taxon>
        <taxon>Candidatus Kentrum</taxon>
    </lineage>
</organism>
<reference evidence="3" key="1">
    <citation type="submission" date="2019-02" db="EMBL/GenBank/DDBJ databases">
        <authorList>
            <person name="Gruber-Vodicka R. H."/>
            <person name="Seah K. B. B."/>
        </authorList>
    </citation>
    <scope>NUCLEOTIDE SEQUENCE</scope>
    <source>
        <strain evidence="3">BECK_BY1</strain>
    </source>
</reference>
<dbReference type="PANTHER" id="PTHR10572">
    <property type="entry name" value="3-HYDROXY-3-METHYLGLUTARYL-COENZYME A REDUCTASE"/>
    <property type="match status" value="1"/>
</dbReference>
<dbReference type="EMBL" id="CAADFX010000226">
    <property type="protein sequence ID" value="VFK63792.1"/>
    <property type="molecule type" value="Genomic_DNA"/>
</dbReference>